<keyword evidence="1" id="KW-0732">Signal</keyword>
<organism evidence="2 3">
    <name type="scientific">Lymnaea stagnalis</name>
    <name type="common">Great pond snail</name>
    <name type="synonym">Helix stagnalis</name>
    <dbReference type="NCBI Taxonomy" id="6523"/>
    <lineage>
        <taxon>Eukaryota</taxon>
        <taxon>Metazoa</taxon>
        <taxon>Spiralia</taxon>
        <taxon>Lophotrochozoa</taxon>
        <taxon>Mollusca</taxon>
        <taxon>Gastropoda</taxon>
        <taxon>Heterobranchia</taxon>
        <taxon>Euthyneura</taxon>
        <taxon>Panpulmonata</taxon>
        <taxon>Hygrophila</taxon>
        <taxon>Lymnaeoidea</taxon>
        <taxon>Lymnaeidae</taxon>
        <taxon>Lymnaea</taxon>
    </lineage>
</organism>
<feature type="chain" id="PRO_5043461005" evidence="1">
    <location>
        <begin position="17"/>
        <end position="184"/>
    </location>
</feature>
<name>A0AAV2IG74_LYMST</name>
<keyword evidence="3" id="KW-1185">Reference proteome</keyword>
<evidence type="ECO:0000313" key="3">
    <source>
        <dbReference type="Proteomes" id="UP001497497"/>
    </source>
</evidence>
<evidence type="ECO:0000313" key="2">
    <source>
        <dbReference type="EMBL" id="CAL1544631.1"/>
    </source>
</evidence>
<dbReference type="AlphaFoldDB" id="A0AAV2IG74"/>
<comment type="caution">
    <text evidence="2">The sequence shown here is derived from an EMBL/GenBank/DDBJ whole genome shotgun (WGS) entry which is preliminary data.</text>
</comment>
<accession>A0AAV2IG74</accession>
<sequence>MFLVTIAIALLPFVVCETDPTKVCLPDTIQFNVLNLATEEIGVWAIDFNKQLYGQIFPNQSFVHDLKAAKAYNTDASGNCRSSILPPEGVHPQCFRSVSKRMGEGYIGLGPNRIPFEAWEFPYSRGVAKLTYTNQPDEPRGPAVVKFIDEKGVITYTFFFNPSLNITSPTIFNIPDPCPPETAL</sequence>
<proteinExistence type="predicted"/>
<feature type="signal peptide" evidence="1">
    <location>
        <begin position="1"/>
        <end position="16"/>
    </location>
</feature>
<dbReference type="EMBL" id="CAXITT010000635">
    <property type="protein sequence ID" value="CAL1544631.1"/>
    <property type="molecule type" value="Genomic_DNA"/>
</dbReference>
<evidence type="ECO:0000256" key="1">
    <source>
        <dbReference type="SAM" id="SignalP"/>
    </source>
</evidence>
<dbReference type="Proteomes" id="UP001497497">
    <property type="component" value="Unassembled WGS sequence"/>
</dbReference>
<gene>
    <name evidence="2" type="ORF">GSLYS_00018144001</name>
</gene>
<protein>
    <submittedName>
        <fullName evidence="2">Uncharacterized protein</fullName>
    </submittedName>
</protein>
<reference evidence="2 3" key="1">
    <citation type="submission" date="2024-04" db="EMBL/GenBank/DDBJ databases">
        <authorList>
            <consortium name="Genoscope - CEA"/>
            <person name="William W."/>
        </authorList>
    </citation>
    <scope>NUCLEOTIDE SEQUENCE [LARGE SCALE GENOMIC DNA]</scope>
</reference>